<dbReference type="Proteomes" id="UP000676386">
    <property type="component" value="Unassembled WGS sequence"/>
</dbReference>
<dbReference type="InterPro" id="IPR050126">
    <property type="entry name" value="Ap4A_hydrolase"/>
</dbReference>
<evidence type="ECO:0000313" key="2">
    <source>
        <dbReference type="EMBL" id="MBS0027045.1"/>
    </source>
</evidence>
<reference evidence="2 3" key="1">
    <citation type="submission" date="2021-04" db="EMBL/GenBank/DDBJ databases">
        <title>Chitinophaga sp. nov., isolated from the rhizosphere soil.</title>
        <authorList>
            <person name="He S."/>
        </authorList>
    </citation>
    <scope>NUCLEOTIDE SEQUENCE [LARGE SCALE GENOMIC DNA]</scope>
    <source>
        <strain evidence="2 3">2R12</strain>
    </source>
</reference>
<dbReference type="Gene3D" id="3.60.21.10">
    <property type="match status" value="1"/>
</dbReference>
<organism evidence="2 3">
    <name type="scientific">Chitinophaga hostae</name>
    <dbReference type="NCBI Taxonomy" id="2831022"/>
    <lineage>
        <taxon>Bacteria</taxon>
        <taxon>Pseudomonadati</taxon>
        <taxon>Bacteroidota</taxon>
        <taxon>Chitinophagia</taxon>
        <taxon>Chitinophagales</taxon>
        <taxon>Chitinophagaceae</taxon>
        <taxon>Chitinophaga</taxon>
    </lineage>
</organism>
<comment type="caution">
    <text evidence="2">The sequence shown here is derived from an EMBL/GenBank/DDBJ whole genome shotgun (WGS) entry which is preliminary data.</text>
</comment>
<accession>A0ABS5IVW9</accession>
<proteinExistence type="predicted"/>
<dbReference type="SUPFAM" id="SSF56300">
    <property type="entry name" value="Metallo-dependent phosphatases"/>
    <property type="match status" value="1"/>
</dbReference>
<dbReference type="InterPro" id="IPR029052">
    <property type="entry name" value="Metallo-depent_PP-like"/>
</dbReference>
<sequence>MPATYVIGDIHGALKALQQLLDRIAPEKEDTLVFLGDYVDGWSESAEVITYLMQLEQKHRCIFIKGNHDAWCESWLHGIMPEASWLRNGGQATVSSFNKLSAAELAVHTAFLERMRLYYTDDNNRLFIHAGFTSTHGPAHERFEPMLYWDRSLWELALAVDPRIPKESLRYPRRLKLFREIYIGHTPSVNYGEDMPMVAANVHNVDTGAAFMGKISAMNADTKEVWQSDCVYLLYPNEKGRNA</sequence>
<evidence type="ECO:0000313" key="3">
    <source>
        <dbReference type="Proteomes" id="UP000676386"/>
    </source>
</evidence>
<dbReference type="InterPro" id="IPR004843">
    <property type="entry name" value="Calcineurin-like_PHP"/>
</dbReference>
<dbReference type="CDD" id="cd00144">
    <property type="entry name" value="MPP_PPP_family"/>
    <property type="match status" value="1"/>
</dbReference>
<dbReference type="PRINTS" id="PR00114">
    <property type="entry name" value="STPHPHTASE"/>
</dbReference>
<dbReference type="InterPro" id="IPR006186">
    <property type="entry name" value="Ser/Thr-sp_prot-phosphatase"/>
</dbReference>
<gene>
    <name evidence="2" type="ORF">KE626_06970</name>
</gene>
<dbReference type="PANTHER" id="PTHR42850:SF4">
    <property type="entry name" value="ZINC-DEPENDENT ENDOPOLYPHOSPHATASE"/>
    <property type="match status" value="1"/>
</dbReference>
<name>A0ABS5IVW9_9BACT</name>
<dbReference type="EMBL" id="JAGTXB010000002">
    <property type="protein sequence ID" value="MBS0027045.1"/>
    <property type="molecule type" value="Genomic_DNA"/>
</dbReference>
<dbReference type="Pfam" id="PF00149">
    <property type="entry name" value="Metallophos"/>
    <property type="match status" value="1"/>
</dbReference>
<protein>
    <submittedName>
        <fullName evidence="2">Serine/threonine protein phosphatase</fullName>
    </submittedName>
</protein>
<dbReference type="PANTHER" id="PTHR42850">
    <property type="entry name" value="METALLOPHOSPHOESTERASE"/>
    <property type="match status" value="1"/>
</dbReference>
<evidence type="ECO:0000259" key="1">
    <source>
        <dbReference type="Pfam" id="PF00149"/>
    </source>
</evidence>
<keyword evidence="3" id="KW-1185">Reference proteome</keyword>
<feature type="domain" description="Calcineurin-like phosphoesterase" evidence="1">
    <location>
        <begin position="5"/>
        <end position="129"/>
    </location>
</feature>
<dbReference type="RefSeq" id="WP_211972135.1">
    <property type="nucleotide sequence ID" value="NZ_CBFHAM010000038.1"/>
</dbReference>